<dbReference type="EMBL" id="GBRH01199978">
    <property type="protein sequence ID" value="JAD97917.1"/>
    <property type="molecule type" value="Transcribed_RNA"/>
</dbReference>
<proteinExistence type="predicted"/>
<feature type="compositionally biased region" description="Basic residues" evidence="1">
    <location>
        <begin position="1"/>
        <end position="13"/>
    </location>
</feature>
<sequence>MRKGRESRRRSGRRGGGGGARHRSSKDWGFPSSSSSHIGSSPSSSPLRLHSTSDICDIAQQDRVLGTLSYASQRLAHFFLCSRNKTPWPEICHLHL</sequence>
<reference evidence="2" key="1">
    <citation type="submission" date="2014-09" db="EMBL/GenBank/DDBJ databases">
        <authorList>
            <person name="Magalhaes I.L.F."/>
            <person name="Oliveira U."/>
            <person name="Santos F.R."/>
            <person name="Vidigal T.H.D.A."/>
            <person name="Brescovit A.D."/>
            <person name="Santos A.J."/>
        </authorList>
    </citation>
    <scope>NUCLEOTIDE SEQUENCE</scope>
    <source>
        <tissue evidence="2">Shoot tissue taken approximately 20 cm above the soil surface</tissue>
    </source>
</reference>
<feature type="region of interest" description="Disordered" evidence="1">
    <location>
        <begin position="1"/>
        <end position="50"/>
    </location>
</feature>
<evidence type="ECO:0000313" key="2">
    <source>
        <dbReference type="EMBL" id="JAD97917.1"/>
    </source>
</evidence>
<dbReference type="AlphaFoldDB" id="A0A0A9EPE9"/>
<organism evidence="2">
    <name type="scientific">Arundo donax</name>
    <name type="common">Giant reed</name>
    <name type="synonym">Donax arundinaceus</name>
    <dbReference type="NCBI Taxonomy" id="35708"/>
    <lineage>
        <taxon>Eukaryota</taxon>
        <taxon>Viridiplantae</taxon>
        <taxon>Streptophyta</taxon>
        <taxon>Embryophyta</taxon>
        <taxon>Tracheophyta</taxon>
        <taxon>Spermatophyta</taxon>
        <taxon>Magnoliopsida</taxon>
        <taxon>Liliopsida</taxon>
        <taxon>Poales</taxon>
        <taxon>Poaceae</taxon>
        <taxon>PACMAD clade</taxon>
        <taxon>Arundinoideae</taxon>
        <taxon>Arundineae</taxon>
        <taxon>Arundo</taxon>
    </lineage>
</organism>
<accession>A0A0A9EPE9</accession>
<feature type="compositionally biased region" description="Low complexity" evidence="1">
    <location>
        <begin position="32"/>
        <end position="50"/>
    </location>
</feature>
<evidence type="ECO:0000256" key="1">
    <source>
        <dbReference type="SAM" id="MobiDB-lite"/>
    </source>
</evidence>
<reference evidence="2" key="2">
    <citation type="journal article" date="2015" name="Data Brief">
        <title>Shoot transcriptome of the giant reed, Arundo donax.</title>
        <authorList>
            <person name="Barrero R.A."/>
            <person name="Guerrero F.D."/>
            <person name="Moolhuijzen P."/>
            <person name="Goolsby J.A."/>
            <person name="Tidwell J."/>
            <person name="Bellgard S.E."/>
            <person name="Bellgard M.I."/>
        </authorList>
    </citation>
    <scope>NUCLEOTIDE SEQUENCE</scope>
    <source>
        <tissue evidence="2">Shoot tissue taken approximately 20 cm above the soil surface</tissue>
    </source>
</reference>
<protein>
    <submittedName>
        <fullName evidence="2">Uncharacterized protein</fullName>
    </submittedName>
</protein>
<name>A0A0A9EPE9_ARUDO</name>